<evidence type="ECO:0000256" key="4">
    <source>
        <dbReference type="ARBA" id="ARBA00022692"/>
    </source>
</evidence>
<feature type="transmembrane region" description="Helical" evidence="9">
    <location>
        <begin position="51"/>
        <end position="74"/>
    </location>
</feature>
<sequence length="344" mass="35549">MSAILDARTQAQRLLSESSPAAKLGGLAGVLLLGNAAVQEPGLFIDQAIGGLVYGMILVMISLGLALVLGLMGVVNFAHGALFMLGGYFTYAAMASYGIPFWAALLIAPVGVGVVGIVIEVVVLRRLYGKEPIIGLLATFGLTLMIEEAARFVWGASAVQPAKPAFLTGGTDLGVTQVGTYRLFTVAVATVSVAGVYYLITRTDFGLSVRAGVQDGEMTEFVGVNLPLRFTAMFFLGSAIAGLGGALRVVEFGIDPGAAEEFVLLAFVVVVIGGVGSIFGSVVAGLLVGWAQFLIPVVLSALAVITGVSAINVQGISDLIPFLVMIAVLLIRPRGLFGEEGLLE</sequence>
<dbReference type="EMBL" id="FNFC01000002">
    <property type="protein sequence ID" value="SDJ34829.1"/>
    <property type="molecule type" value="Genomic_DNA"/>
</dbReference>
<comment type="subcellular location">
    <subcellularLocation>
        <location evidence="1">Cell membrane</location>
        <topology evidence="1">Multi-pass membrane protein</topology>
    </subcellularLocation>
</comment>
<evidence type="ECO:0000256" key="2">
    <source>
        <dbReference type="ARBA" id="ARBA00022448"/>
    </source>
</evidence>
<evidence type="ECO:0000256" key="6">
    <source>
        <dbReference type="ARBA" id="ARBA00022989"/>
    </source>
</evidence>
<evidence type="ECO:0000256" key="1">
    <source>
        <dbReference type="ARBA" id="ARBA00004651"/>
    </source>
</evidence>
<evidence type="ECO:0000313" key="11">
    <source>
        <dbReference type="Proteomes" id="UP000198856"/>
    </source>
</evidence>
<gene>
    <name evidence="10" type="ORF">SAMN05216226_102243</name>
</gene>
<keyword evidence="11" id="KW-1185">Reference proteome</keyword>
<evidence type="ECO:0000256" key="3">
    <source>
        <dbReference type="ARBA" id="ARBA00022475"/>
    </source>
</evidence>
<dbReference type="PANTHER" id="PTHR11795:SF442">
    <property type="entry name" value="ABC TRANSPORTER ATP-BINDING PROTEIN"/>
    <property type="match status" value="1"/>
</dbReference>
<evidence type="ECO:0000256" key="7">
    <source>
        <dbReference type="ARBA" id="ARBA00023136"/>
    </source>
</evidence>
<protein>
    <submittedName>
        <fullName evidence="10">Amino acid/amide ABC transporter membrane protein 1, HAAT family</fullName>
    </submittedName>
</protein>
<keyword evidence="5" id="KW-0029">Amino-acid transport</keyword>
<keyword evidence="4 9" id="KW-0812">Transmembrane</keyword>
<feature type="transmembrane region" description="Helical" evidence="9">
    <location>
        <begin position="21"/>
        <end position="39"/>
    </location>
</feature>
<dbReference type="InterPro" id="IPR001851">
    <property type="entry name" value="ABC_transp_permease"/>
</dbReference>
<keyword evidence="2" id="KW-0813">Transport</keyword>
<dbReference type="RefSeq" id="WP_092699298.1">
    <property type="nucleotide sequence ID" value="NZ_FNFC01000002.1"/>
</dbReference>
<name>A0A1G8SZY3_9EURY</name>
<feature type="transmembrane region" description="Helical" evidence="9">
    <location>
        <begin position="293"/>
        <end position="312"/>
    </location>
</feature>
<feature type="transmembrane region" description="Helical" evidence="9">
    <location>
        <begin position="181"/>
        <end position="200"/>
    </location>
</feature>
<dbReference type="OrthoDB" id="43815at2157"/>
<feature type="transmembrane region" description="Helical" evidence="9">
    <location>
        <begin position="262"/>
        <end position="287"/>
    </location>
</feature>
<dbReference type="STRING" id="890420.SAMN05216226_102243"/>
<organism evidence="10 11">
    <name type="scientific">Halovenus aranensis</name>
    <dbReference type="NCBI Taxonomy" id="890420"/>
    <lineage>
        <taxon>Archaea</taxon>
        <taxon>Methanobacteriati</taxon>
        <taxon>Methanobacteriota</taxon>
        <taxon>Stenosarchaea group</taxon>
        <taxon>Halobacteria</taxon>
        <taxon>Halobacteriales</taxon>
        <taxon>Haloarculaceae</taxon>
        <taxon>Halovenus</taxon>
    </lineage>
</organism>
<dbReference type="GO" id="GO:0006865">
    <property type="term" value="P:amino acid transport"/>
    <property type="evidence" value="ECO:0007669"/>
    <property type="project" value="UniProtKB-KW"/>
</dbReference>
<reference evidence="10 11" key="1">
    <citation type="submission" date="2016-10" db="EMBL/GenBank/DDBJ databases">
        <authorList>
            <person name="de Groot N.N."/>
        </authorList>
    </citation>
    <scope>NUCLEOTIDE SEQUENCE [LARGE SCALE GENOMIC DNA]</scope>
    <source>
        <strain evidence="10 11">IBRC-M10015</strain>
    </source>
</reference>
<feature type="transmembrane region" description="Helical" evidence="9">
    <location>
        <begin position="81"/>
        <end position="99"/>
    </location>
</feature>
<dbReference type="Proteomes" id="UP000198856">
    <property type="component" value="Unassembled WGS sequence"/>
</dbReference>
<evidence type="ECO:0000313" key="10">
    <source>
        <dbReference type="EMBL" id="SDJ34829.1"/>
    </source>
</evidence>
<evidence type="ECO:0000256" key="8">
    <source>
        <dbReference type="ARBA" id="ARBA00037998"/>
    </source>
</evidence>
<keyword evidence="7 9" id="KW-0472">Membrane</keyword>
<proteinExistence type="inferred from homology"/>
<keyword evidence="6 9" id="KW-1133">Transmembrane helix</keyword>
<evidence type="ECO:0000256" key="5">
    <source>
        <dbReference type="ARBA" id="ARBA00022970"/>
    </source>
</evidence>
<feature type="transmembrane region" description="Helical" evidence="9">
    <location>
        <begin position="230"/>
        <end position="250"/>
    </location>
</feature>
<keyword evidence="3" id="KW-1003">Cell membrane</keyword>
<feature type="transmembrane region" description="Helical" evidence="9">
    <location>
        <begin position="105"/>
        <end position="124"/>
    </location>
</feature>
<comment type="similarity">
    <text evidence="8">Belongs to the binding-protein-dependent transport system permease family. LivHM subfamily.</text>
</comment>
<dbReference type="CDD" id="cd06582">
    <property type="entry name" value="TM_PBP1_LivH_like"/>
    <property type="match status" value="1"/>
</dbReference>
<dbReference type="PANTHER" id="PTHR11795">
    <property type="entry name" value="BRANCHED-CHAIN AMINO ACID TRANSPORT SYSTEM PERMEASE PROTEIN LIVH"/>
    <property type="match status" value="1"/>
</dbReference>
<dbReference type="GO" id="GO:0022857">
    <property type="term" value="F:transmembrane transporter activity"/>
    <property type="evidence" value="ECO:0007669"/>
    <property type="project" value="InterPro"/>
</dbReference>
<dbReference type="InterPro" id="IPR052157">
    <property type="entry name" value="BCAA_transport_permease"/>
</dbReference>
<dbReference type="GO" id="GO:0005886">
    <property type="term" value="C:plasma membrane"/>
    <property type="evidence" value="ECO:0007669"/>
    <property type="project" value="UniProtKB-SubCell"/>
</dbReference>
<dbReference type="Pfam" id="PF02653">
    <property type="entry name" value="BPD_transp_2"/>
    <property type="match status" value="1"/>
</dbReference>
<accession>A0A1G8SZY3</accession>
<evidence type="ECO:0000256" key="9">
    <source>
        <dbReference type="SAM" id="Phobius"/>
    </source>
</evidence>
<dbReference type="AlphaFoldDB" id="A0A1G8SZY3"/>